<protein>
    <submittedName>
        <fullName evidence="2">Uncharacterized protein</fullName>
    </submittedName>
</protein>
<name>A0A1B7MNP3_9AGAM</name>
<evidence type="ECO:0000313" key="2">
    <source>
        <dbReference type="EMBL" id="OAX34225.1"/>
    </source>
</evidence>
<keyword evidence="3" id="KW-1185">Reference proteome</keyword>
<gene>
    <name evidence="2" type="ORF">K503DRAFT_461824</name>
</gene>
<dbReference type="EMBL" id="KV448640">
    <property type="protein sequence ID" value="OAX34225.1"/>
    <property type="molecule type" value="Genomic_DNA"/>
</dbReference>
<sequence>MLIPPPFTDAFLAVGLTSAKTPILLYQLITALFSLPKKSEKRQIGHSSSESLLICFLILIIHWLNSDRLTTQGRISGISHISCISNVLIRHYKRYHSVKHRNATVTA</sequence>
<proteinExistence type="predicted"/>
<dbReference type="Proteomes" id="UP000092154">
    <property type="component" value="Unassembled WGS sequence"/>
</dbReference>
<keyword evidence="1" id="KW-1133">Transmembrane helix</keyword>
<dbReference type="AlphaFoldDB" id="A0A1B7MNP3"/>
<keyword evidence="1" id="KW-0472">Membrane</keyword>
<keyword evidence="1" id="KW-0812">Transmembrane</keyword>
<reference evidence="2 3" key="1">
    <citation type="submission" date="2016-06" db="EMBL/GenBank/DDBJ databases">
        <title>Comparative genomics of the ectomycorrhizal sister species Rhizopogon vinicolor and Rhizopogon vesiculosus (Basidiomycota: Boletales) reveals a divergence of the mating type B locus.</title>
        <authorList>
            <consortium name="DOE Joint Genome Institute"/>
            <person name="Mujic A.B."/>
            <person name="Kuo A."/>
            <person name="Tritt A."/>
            <person name="Lipzen A."/>
            <person name="Chen C."/>
            <person name="Johnson J."/>
            <person name="Sharma A."/>
            <person name="Barry K."/>
            <person name="Grigoriev I.V."/>
            <person name="Spatafora J.W."/>
        </authorList>
    </citation>
    <scope>NUCLEOTIDE SEQUENCE [LARGE SCALE GENOMIC DNA]</scope>
    <source>
        <strain evidence="2 3">AM-OR11-026</strain>
    </source>
</reference>
<evidence type="ECO:0000313" key="3">
    <source>
        <dbReference type="Proteomes" id="UP000092154"/>
    </source>
</evidence>
<accession>A0A1B7MNP3</accession>
<organism evidence="2 3">
    <name type="scientific">Rhizopogon vinicolor AM-OR11-026</name>
    <dbReference type="NCBI Taxonomy" id="1314800"/>
    <lineage>
        <taxon>Eukaryota</taxon>
        <taxon>Fungi</taxon>
        <taxon>Dikarya</taxon>
        <taxon>Basidiomycota</taxon>
        <taxon>Agaricomycotina</taxon>
        <taxon>Agaricomycetes</taxon>
        <taxon>Agaricomycetidae</taxon>
        <taxon>Boletales</taxon>
        <taxon>Suillineae</taxon>
        <taxon>Rhizopogonaceae</taxon>
        <taxon>Rhizopogon</taxon>
    </lineage>
</organism>
<dbReference type="InParanoid" id="A0A1B7MNP3"/>
<evidence type="ECO:0000256" key="1">
    <source>
        <dbReference type="SAM" id="Phobius"/>
    </source>
</evidence>
<feature type="transmembrane region" description="Helical" evidence="1">
    <location>
        <begin position="12"/>
        <end position="35"/>
    </location>
</feature>